<sequence length="243" mass="27045">MTAHTTDGLEATGMLGERIAAAVQRHVARRDETVVRHIEHPELVTVQTTGWTYYARRADWSVAAHPGVEAVFRVVVDRMMDNFVITYGLLVPPGEEALLLNDVAVLRDLQRRLGGPVDPLAYAELLAELGSTADITGPRLTPMAATTAYRAGWLIRDVDGFRRRYPEVDPGLVAPPVVRPDPPSVEFHSHNYVIHHAVSGIDIYRWTVRLPADAPAHWDRQVVESDLAVRPWLHERPDPEPAG</sequence>
<comment type="caution">
    <text evidence="1">The sequence shown here is derived from an EMBL/GenBank/DDBJ whole genome shotgun (WGS) entry which is preliminary data.</text>
</comment>
<keyword evidence="2" id="KW-1185">Reference proteome</keyword>
<evidence type="ECO:0000313" key="2">
    <source>
        <dbReference type="Proteomes" id="UP001582793"/>
    </source>
</evidence>
<gene>
    <name evidence="1" type="ORF">AAFH96_33235</name>
</gene>
<proteinExistence type="predicted"/>
<protein>
    <submittedName>
        <fullName evidence="1">Uncharacterized protein</fullName>
    </submittedName>
</protein>
<organism evidence="1 2">
    <name type="scientific">Polymorphospora lycopeni</name>
    <dbReference type="NCBI Taxonomy" id="3140240"/>
    <lineage>
        <taxon>Bacteria</taxon>
        <taxon>Bacillati</taxon>
        <taxon>Actinomycetota</taxon>
        <taxon>Actinomycetes</taxon>
        <taxon>Micromonosporales</taxon>
        <taxon>Micromonosporaceae</taxon>
        <taxon>Polymorphospora</taxon>
    </lineage>
</organism>
<dbReference type="Proteomes" id="UP001582793">
    <property type="component" value="Unassembled WGS sequence"/>
</dbReference>
<dbReference type="RefSeq" id="WP_375736839.1">
    <property type="nucleotide sequence ID" value="NZ_JBCGDC010000180.1"/>
</dbReference>
<evidence type="ECO:0000313" key="1">
    <source>
        <dbReference type="EMBL" id="MFB6397913.1"/>
    </source>
</evidence>
<reference evidence="1 2" key="1">
    <citation type="submission" date="2024-04" db="EMBL/GenBank/DDBJ databases">
        <title>Polymorphospora sp. isolated from Baiyangdian Lake in Xiong'an New Area.</title>
        <authorList>
            <person name="Zhang X."/>
            <person name="Liu J."/>
        </authorList>
    </citation>
    <scope>NUCLEOTIDE SEQUENCE [LARGE SCALE GENOMIC DNA]</scope>
    <source>
        <strain evidence="1 2">2-325</strain>
    </source>
</reference>
<accession>A0ABV5D0Y0</accession>
<dbReference type="EMBL" id="JBCGDC010000180">
    <property type="protein sequence ID" value="MFB6397913.1"/>
    <property type="molecule type" value="Genomic_DNA"/>
</dbReference>
<name>A0ABV5D0Y0_9ACTN</name>